<protein>
    <submittedName>
        <fullName evidence="2">Uncharacterized protein</fullName>
    </submittedName>
</protein>
<gene>
    <name evidence="2" type="ORF">K443DRAFT_318822</name>
</gene>
<dbReference type="Proteomes" id="UP000054477">
    <property type="component" value="Unassembled WGS sequence"/>
</dbReference>
<accession>A0A0C9XLR5</accession>
<sequence length="142" mass="15394">MIASLERSSSSEDDNDDDQEGGGRRSSSPNKSQRNSMSYSPTEDQRHSASYSHSPNNTQHTLPSQGTVHDLFWFSAPGPGAGRNPSANTREESDTRMEGEETTKLPHQARLLPCPPLLMPVHNGSGSRSPFVPTGTPFISTV</sequence>
<feature type="compositionally biased region" description="Basic and acidic residues" evidence="1">
    <location>
        <begin position="89"/>
        <end position="104"/>
    </location>
</feature>
<reference evidence="3" key="2">
    <citation type="submission" date="2015-01" db="EMBL/GenBank/DDBJ databases">
        <title>Evolutionary Origins and Diversification of the Mycorrhizal Mutualists.</title>
        <authorList>
            <consortium name="DOE Joint Genome Institute"/>
            <consortium name="Mycorrhizal Genomics Consortium"/>
            <person name="Kohler A."/>
            <person name="Kuo A."/>
            <person name="Nagy L.G."/>
            <person name="Floudas D."/>
            <person name="Copeland A."/>
            <person name="Barry K.W."/>
            <person name="Cichocki N."/>
            <person name="Veneault-Fourrey C."/>
            <person name="LaButti K."/>
            <person name="Lindquist E.A."/>
            <person name="Lipzen A."/>
            <person name="Lundell T."/>
            <person name="Morin E."/>
            <person name="Murat C."/>
            <person name="Riley R."/>
            <person name="Ohm R."/>
            <person name="Sun H."/>
            <person name="Tunlid A."/>
            <person name="Henrissat B."/>
            <person name="Grigoriev I.V."/>
            <person name="Hibbett D.S."/>
            <person name="Martin F."/>
        </authorList>
    </citation>
    <scope>NUCLEOTIDE SEQUENCE [LARGE SCALE GENOMIC DNA]</scope>
    <source>
        <strain evidence="3">LaAM-08-1</strain>
    </source>
</reference>
<dbReference type="HOGENOM" id="CLU_1816098_0_0_1"/>
<evidence type="ECO:0000313" key="3">
    <source>
        <dbReference type="Proteomes" id="UP000054477"/>
    </source>
</evidence>
<reference evidence="2 3" key="1">
    <citation type="submission" date="2014-04" db="EMBL/GenBank/DDBJ databases">
        <authorList>
            <consortium name="DOE Joint Genome Institute"/>
            <person name="Kuo A."/>
            <person name="Kohler A."/>
            <person name="Nagy L.G."/>
            <person name="Floudas D."/>
            <person name="Copeland A."/>
            <person name="Barry K.W."/>
            <person name="Cichocki N."/>
            <person name="Veneault-Fourrey C."/>
            <person name="LaButti K."/>
            <person name="Lindquist E.A."/>
            <person name="Lipzen A."/>
            <person name="Lundell T."/>
            <person name="Morin E."/>
            <person name="Murat C."/>
            <person name="Sun H."/>
            <person name="Tunlid A."/>
            <person name="Henrissat B."/>
            <person name="Grigoriev I.V."/>
            <person name="Hibbett D.S."/>
            <person name="Martin F."/>
            <person name="Nordberg H.P."/>
            <person name="Cantor M.N."/>
            <person name="Hua S.X."/>
        </authorList>
    </citation>
    <scope>NUCLEOTIDE SEQUENCE [LARGE SCALE GENOMIC DNA]</scope>
    <source>
        <strain evidence="2 3">LaAM-08-1</strain>
    </source>
</reference>
<dbReference type="EMBL" id="KN838556">
    <property type="protein sequence ID" value="KIK05981.1"/>
    <property type="molecule type" value="Genomic_DNA"/>
</dbReference>
<keyword evidence="3" id="KW-1185">Reference proteome</keyword>
<name>A0A0C9XLR5_9AGAR</name>
<feature type="compositionally biased region" description="Acidic residues" evidence="1">
    <location>
        <begin position="11"/>
        <end position="20"/>
    </location>
</feature>
<evidence type="ECO:0000256" key="1">
    <source>
        <dbReference type="SAM" id="MobiDB-lite"/>
    </source>
</evidence>
<dbReference type="AlphaFoldDB" id="A0A0C9XLR5"/>
<feature type="compositionally biased region" description="Polar residues" evidence="1">
    <location>
        <begin position="26"/>
        <end position="67"/>
    </location>
</feature>
<evidence type="ECO:0000313" key="2">
    <source>
        <dbReference type="EMBL" id="KIK05981.1"/>
    </source>
</evidence>
<feature type="region of interest" description="Disordered" evidence="1">
    <location>
        <begin position="1"/>
        <end position="109"/>
    </location>
</feature>
<proteinExistence type="predicted"/>
<organism evidence="2 3">
    <name type="scientific">Laccaria amethystina LaAM-08-1</name>
    <dbReference type="NCBI Taxonomy" id="1095629"/>
    <lineage>
        <taxon>Eukaryota</taxon>
        <taxon>Fungi</taxon>
        <taxon>Dikarya</taxon>
        <taxon>Basidiomycota</taxon>
        <taxon>Agaricomycotina</taxon>
        <taxon>Agaricomycetes</taxon>
        <taxon>Agaricomycetidae</taxon>
        <taxon>Agaricales</taxon>
        <taxon>Agaricineae</taxon>
        <taxon>Hydnangiaceae</taxon>
        <taxon>Laccaria</taxon>
    </lineage>
</organism>